<keyword evidence="6" id="KW-0325">Glycoprotein</keyword>
<evidence type="ECO:0000256" key="9">
    <source>
        <dbReference type="SAM" id="Phobius"/>
    </source>
</evidence>
<feature type="compositionally biased region" description="Pro residues" evidence="8">
    <location>
        <begin position="452"/>
        <end position="467"/>
    </location>
</feature>
<feature type="transmembrane region" description="Helical" evidence="9">
    <location>
        <begin position="732"/>
        <end position="755"/>
    </location>
</feature>
<feature type="region of interest" description="Disordered" evidence="8">
    <location>
        <begin position="348"/>
        <end position="512"/>
    </location>
</feature>
<dbReference type="Pfam" id="PF20238">
    <property type="entry name" value="BIM1-like_dom"/>
    <property type="match status" value="1"/>
</dbReference>
<dbReference type="GO" id="GO:0098552">
    <property type="term" value="C:side of membrane"/>
    <property type="evidence" value="ECO:0007669"/>
    <property type="project" value="UniProtKB-KW"/>
</dbReference>
<keyword evidence="3" id="KW-0336">GPI-anchor</keyword>
<dbReference type="InterPro" id="IPR046936">
    <property type="entry name" value="BIM1-like"/>
</dbReference>
<feature type="compositionally biased region" description="Low complexity" evidence="8">
    <location>
        <begin position="487"/>
        <end position="501"/>
    </location>
</feature>
<proteinExistence type="predicted"/>
<dbReference type="EMBL" id="ML986487">
    <property type="protein sequence ID" value="KAF2279144.1"/>
    <property type="molecule type" value="Genomic_DNA"/>
</dbReference>
<reference evidence="11" key="1">
    <citation type="journal article" date="2020" name="Stud. Mycol.">
        <title>101 Dothideomycetes genomes: a test case for predicting lifestyles and emergence of pathogens.</title>
        <authorList>
            <person name="Haridas S."/>
            <person name="Albert R."/>
            <person name="Binder M."/>
            <person name="Bloem J."/>
            <person name="Labutti K."/>
            <person name="Salamov A."/>
            <person name="Andreopoulos B."/>
            <person name="Baker S."/>
            <person name="Barry K."/>
            <person name="Bills G."/>
            <person name="Bluhm B."/>
            <person name="Cannon C."/>
            <person name="Castanera R."/>
            <person name="Culley D."/>
            <person name="Daum C."/>
            <person name="Ezra D."/>
            <person name="Gonzalez J."/>
            <person name="Henrissat B."/>
            <person name="Kuo A."/>
            <person name="Liang C."/>
            <person name="Lipzen A."/>
            <person name="Lutzoni F."/>
            <person name="Magnuson J."/>
            <person name="Mondo S."/>
            <person name="Nolan M."/>
            <person name="Ohm R."/>
            <person name="Pangilinan J."/>
            <person name="Park H.-J."/>
            <person name="Ramirez L."/>
            <person name="Alfaro M."/>
            <person name="Sun H."/>
            <person name="Tritt A."/>
            <person name="Yoshinaga Y."/>
            <person name="Zwiers L.-H."/>
            <person name="Turgeon B."/>
            <person name="Goodwin S."/>
            <person name="Spatafora J."/>
            <person name="Crous P."/>
            <person name="Grigoriev I."/>
        </authorList>
    </citation>
    <scope>NUCLEOTIDE SEQUENCE</scope>
    <source>
        <strain evidence="11">CBS 379.55</strain>
    </source>
</reference>
<feature type="compositionally biased region" description="Basic and acidic residues" evidence="8">
    <location>
        <begin position="348"/>
        <end position="410"/>
    </location>
</feature>
<dbReference type="PANTHER" id="PTHR34992">
    <property type="entry name" value="HYPHAL ANASTAMOSIS-7 PROTEIN"/>
    <property type="match status" value="1"/>
</dbReference>
<sequence>MLDENLPTFFLKPTTDNKYNEAFYFTQHGTEPEATYLLNHLDPASQEARNTYAVALVDPHIPDVVYAEVLAKPDWSLPTLSQDEIRKNGGIAPPPQPIFPTEFAIQLYNPDQQVVLKQHVSKWTNAVSYEFSMPQTSFRIPSSSVLDRTQHDPLADPSAPKLNFAWRREGRIGKDMACYLTGKSTDLTGKKAKKSKEPDITIALFSSLKEMTIMEPNLYRVEMEDFKGLEVVLLLGAAIIRDIFFGNPREAFHIIDPATRKNSAGLKGKKGSPPPHALHTTPPVVTSRPSTQSPVQALSKAAGAQGLYSSPTLAGPSRASAPPIQTANQQSQRLDPRAQWEIDAETARLKAQAEAEAREQKRKEEKARKKAEEEEERKTRKFLEQEEKRRKQEEKERRRRQAEVDAETARLRKQFGDQTNLLPQVSRPQQPPRQGNLHPPSRPQQRHSAPLLQPPSRPSQRPPPQPARPSCSGPYLQPPQGPGHGPGASHSSFFGNSHSNAGTQPKMKKKSFWGLRSASDSTVNGLRKKQSSIMKTVAILALAGAASAHFRVEYPSWRGDSFADGASQWLFPCANVSETVDLGNRTQWPPTGGSIRLKVSHPWALTYVNLGLGTNVTSFNISLVDGFNQTGNGTFCLKETGNANIEEALKKANISAASLDGQQASLQIIQIAHSGASLYNCADITFNSSAPLLSDDECKNSTGVGGIGIQNADAAQTGTPTSPTGSTKPTGAAAALLPCAGGSVFAALVGALVMVM</sequence>
<keyword evidence="12" id="KW-1185">Reference proteome</keyword>
<accession>A0A6A6JSA3</accession>
<evidence type="ECO:0000256" key="7">
    <source>
        <dbReference type="ARBA" id="ARBA00023288"/>
    </source>
</evidence>
<evidence type="ECO:0000256" key="1">
    <source>
        <dbReference type="ARBA" id="ARBA00004609"/>
    </source>
</evidence>
<name>A0A6A6JSA3_WESOR</name>
<feature type="domain" description="Copper acquisition factor BIM1-like" evidence="10">
    <location>
        <begin position="547"/>
        <end position="703"/>
    </location>
</feature>
<comment type="subcellular location">
    <subcellularLocation>
        <location evidence="1">Cell membrane</location>
        <topology evidence="1">Lipid-anchor</topology>
        <topology evidence="1">GPI-anchor</topology>
    </subcellularLocation>
</comment>
<dbReference type="GO" id="GO:0005886">
    <property type="term" value="C:plasma membrane"/>
    <property type="evidence" value="ECO:0007669"/>
    <property type="project" value="UniProtKB-SubCell"/>
</dbReference>
<evidence type="ECO:0000256" key="8">
    <source>
        <dbReference type="SAM" id="MobiDB-lite"/>
    </source>
</evidence>
<evidence type="ECO:0000256" key="5">
    <source>
        <dbReference type="ARBA" id="ARBA00023136"/>
    </source>
</evidence>
<keyword evidence="9" id="KW-1133">Transmembrane helix</keyword>
<feature type="region of interest" description="Disordered" evidence="8">
    <location>
        <begin position="261"/>
        <end position="336"/>
    </location>
</feature>
<dbReference type="CDD" id="cd21176">
    <property type="entry name" value="LPMO_auxiliary-like"/>
    <property type="match status" value="1"/>
</dbReference>
<keyword evidence="2" id="KW-1003">Cell membrane</keyword>
<evidence type="ECO:0000256" key="6">
    <source>
        <dbReference type="ARBA" id="ARBA00023180"/>
    </source>
</evidence>
<keyword evidence="5 9" id="KW-0472">Membrane</keyword>
<dbReference type="Proteomes" id="UP000800097">
    <property type="component" value="Unassembled WGS sequence"/>
</dbReference>
<evidence type="ECO:0000256" key="4">
    <source>
        <dbReference type="ARBA" id="ARBA00022729"/>
    </source>
</evidence>
<dbReference type="RefSeq" id="XP_033656683.1">
    <property type="nucleotide sequence ID" value="XM_033795335.1"/>
</dbReference>
<dbReference type="PANTHER" id="PTHR34992:SF2">
    <property type="entry name" value="COPPER ACQUISITION FACTOR BIM1-LIKE DOMAIN-CONTAINING PROTEIN"/>
    <property type="match status" value="1"/>
</dbReference>
<evidence type="ECO:0000313" key="12">
    <source>
        <dbReference type="Proteomes" id="UP000800097"/>
    </source>
</evidence>
<dbReference type="InterPro" id="IPR046530">
    <property type="entry name" value="BIM1-like_dom"/>
</dbReference>
<feature type="compositionally biased region" description="Low complexity" evidence="8">
    <location>
        <begin position="423"/>
        <end position="434"/>
    </location>
</feature>
<organism evidence="11 12">
    <name type="scientific">Westerdykella ornata</name>
    <dbReference type="NCBI Taxonomy" id="318751"/>
    <lineage>
        <taxon>Eukaryota</taxon>
        <taxon>Fungi</taxon>
        <taxon>Dikarya</taxon>
        <taxon>Ascomycota</taxon>
        <taxon>Pezizomycotina</taxon>
        <taxon>Dothideomycetes</taxon>
        <taxon>Pleosporomycetidae</taxon>
        <taxon>Pleosporales</taxon>
        <taxon>Sporormiaceae</taxon>
        <taxon>Westerdykella</taxon>
    </lineage>
</organism>
<feature type="compositionally biased region" description="Low complexity" evidence="8">
    <location>
        <begin position="280"/>
        <end position="295"/>
    </location>
</feature>
<dbReference type="GeneID" id="54548510"/>
<feature type="compositionally biased region" description="Polar residues" evidence="8">
    <location>
        <begin position="323"/>
        <end position="333"/>
    </location>
</feature>
<evidence type="ECO:0000313" key="11">
    <source>
        <dbReference type="EMBL" id="KAF2279144.1"/>
    </source>
</evidence>
<keyword evidence="7" id="KW-0449">Lipoprotein</keyword>
<keyword evidence="9" id="KW-0812">Transmembrane</keyword>
<dbReference type="AlphaFoldDB" id="A0A6A6JSA3"/>
<dbReference type="OrthoDB" id="3357341at2759"/>
<evidence type="ECO:0000256" key="3">
    <source>
        <dbReference type="ARBA" id="ARBA00022622"/>
    </source>
</evidence>
<evidence type="ECO:0000259" key="10">
    <source>
        <dbReference type="Pfam" id="PF20238"/>
    </source>
</evidence>
<evidence type="ECO:0000256" key="2">
    <source>
        <dbReference type="ARBA" id="ARBA00022475"/>
    </source>
</evidence>
<keyword evidence="4" id="KW-0732">Signal</keyword>
<protein>
    <recommendedName>
        <fullName evidence="10">Copper acquisition factor BIM1-like domain-containing protein</fullName>
    </recommendedName>
</protein>
<gene>
    <name evidence="11" type="ORF">EI97DRAFT_372246</name>
</gene>